<sequence>VMERMASAARQAAQQEDFASRSSYMASVDGISLQEAFVGIAESLSAPAGGLISG</sequence>
<organism evidence="1 2">
    <name type="scientific">Effrenium voratum</name>
    <dbReference type="NCBI Taxonomy" id="2562239"/>
    <lineage>
        <taxon>Eukaryota</taxon>
        <taxon>Sar</taxon>
        <taxon>Alveolata</taxon>
        <taxon>Dinophyceae</taxon>
        <taxon>Suessiales</taxon>
        <taxon>Symbiodiniaceae</taxon>
        <taxon>Effrenium</taxon>
    </lineage>
</organism>
<gene>
    <name evidence="1" type="ORF">EVOR1521_LOCUS10744</name>
</gene>
<protein>
    <submittedName>
        <fullName evidence="1">Uncharacterized protein</fullName>
    </submittedName>
</protein>
<dbReference type="AlphaFoldDB" id="A0AA36MS57"/>
<feature type="non-terminal residue" evidence="1">
    <location>
        <position position="1"/>
    </location>
</feature>
<dbReference type="Proteomes" id="UP001178507">
    <property type="component" value="Unassembled WGS sequence"/>
</dbReference>
<reference evidence="1" key="1">
    <citation type="submission" date="2023-08" db="EMBL/GenBank/DDBJ databases">
        <authorList>
            <person name="Chen Y."/>
            <person name="Shah S."/>
            <person name="Dougan E. K."/>
            <person name="Thang M."/>
            <person name="Chan C."/>
        </authorList>
    </citation>
    <scope>NUCLEOTIDE SEQUENCE</scope>
</reference>
<keyword evidence="2" id="KW-1185">Reference proteome</keyword>
<proteinExistence type="predicted"/>
<accession>A0AA36MS57</accession>
<evidence type="ECO:0000313" key="1">
    <source>
        <dbReference type="EMBL" id="CAJ1383685.1"/>
    </source>
</evidence>
<dbReference type="EMBL" id="CAUJNA010001041">
    <property type="protein sequence ID" value="CAJ1383685.1"/>
    <property type="molecule type" value="Genomic_DNA"/>
</dbReference>
<comment type="caution">
    <text evidence="1">The sequence shown here is derived from an EMBL/GenBank/DDBJ whole genome shotgun (WGS) entry which is preliminary data.</text>
</comment>
<evidence type="ECO:0000313" key="2">
    <source>
        <dbReference type="Proteomes" id="UP001178507"/>
    </source>
</evidence>
<name>A0AA36MS57_9DINO</name>